<evidence type="ECO:0000313" key="13">
    <source>
        <dbReference type="EMBL" id="KAJ9148256.1"/>
    </source>
</evidence>
<dbReference type="InterPro" id="IPR024826">
    <property type="entry name" value="DNA_pol_delta/II_ssu"/>
</dbReference>
<dbReference type="AlphaFoldDB" id="A0AA38REB7"/>
<dbReference type="Gene3D" id="2.40.50.430">
    <property type="match status" value="1"/>
</dbReference>
<dbReference type="Proteomes" id="UP001174694">
    <property type="component" value="Unassembled WGS sequence"/>
</dbReference>
<comment type="catalytic activity">
    <reaction evidence="9">
        <text>DNA(n) + a 2'-deoxyribonucleoside 5'-triphosphate = DNA(n+1) + diphosphate</text>
        <dbReference type="Rhea" id="RHEA:22508"/>
        <dbReference type="Rhea" id="RHEA-COMP:17339"/>
        <dbReference type="Rhea" id="RHEA-COMP:17340"/>
        <dbReference type="ChEBI" id="CHEBI:33019"/>
        <dbReference type="ChEBI" id="CHEBI:61560"/>
        <dbReference type="ChEBI" id="CHEBI:173112"/>
        <dbReference type="EC" id="2.7.7.7"/>
    </reaction>
</comment>
<evidence type="ECO:0000259" key="11">
    <source>
        <dbReference type="Pfam" id="PF04042"/>
    </source>
</evidence>
<organism evidence="13 14">
    <name type="scientific">Pleurostoma richardsiae</name>
    <dbReference type="NCBI Taxonomy" id="41990"/>
    <lineage>
        <taxon>Eukaryota</taxon>
        <taxon>Fungi</taxon>
        <taxon>Dikarya</taxon>
        <taxon>Ascomycota</taxon>
        <taxon>Pezizomycotina</taxon>
        <taxon>Sordariomycetes</taxon>
        <taxon>Sordariomycetidae</taxon>
        <taxon>Calosphaeriales</taxon>
        <taxon>Pleurostomataceae</taxon>
        <taxon>Pleurostoma</taxon>
    </lineage>
</organism>
<keyword evidence="4" id="KW-0808">Transferase</keyword>
<evidence type="ECO:0000256" key="7">
    <source>
        <dbReference type="ARBA" id="ARBA00022932"/>
    </source>
</evidence>
<evidence type="ECO:0000256" key="10">
    <source>
        <dbReference type="SAM" id="MobiDB-lite"/>
    </source>
</evidence>
<dbReference type="EMBL" id="JANBVO010000013">
    <property type="protein sequence ID" value="KAJ9148256.1"/>
    <property type="molecule type" value="Genomic_DNA"/>
</dbReference>
<feature type="region of interest" description="Disordered" evidence="10">
    <location>
        <begin position="193"/>
        <end position="228"/>
    </location>
</feature>
<dbReference type="EC" id="2.7.7.7" evidence="3"/>
<evidence type="ECO:0000256" key="2">
    <source>
        <dbReference type="ARBA" id="ARBA00006035"/>
    </source>
</evidence>
<dbReference type="GO" id="GO:0006281">
    <property type="term" value="P:DNA repair"/>
    <property type="evidence" value="ECO:0007669"/>
    <property type="project" value="UniProtKB-ARBA"/>
</dbReference>
<protein>
    <recommendedName>
        <fullName evidence="3">DNA-directed DNA polymerase</fullName>
        <ecNumber evidence="3">2.7.7.7</ecNumber>
    </recommendedName>
</protein>
<name>A0AA38REB7_9PEZI</name>
<dbReference type="GO" id="GO:0006273">
    <property type="term" value="P:lagging strand elongation"/>
    <property type="evidence" value="ECO:0007669"/>
    <property type="project" value="UniProtKB-ARBA"/>
</dbReference>
<evidence type="ECO:0000256" key="9">
    <source>
        <dbReference type="ARBA" id="ARBA00049244"/>
    </source>
</evidence>
<evidence type="ECO:0000256" key="3">
    <source>
        <dbReference type="ARBA" id="ARBA00012417"/>
    </source>
</evidence>
<dbReference type="CDD" id="cd07387">
    <property type="entry name" value="MPP_PolD2_C"/>
    <property type="match status" value="1"/>
</dbReference>
<sequence>MVSLDDVEGSLLQKPSGDVPEHLERLHSSYTPLKSFTLDKDRSYQQQYGDMYFLRLTKIKPAVEQVAGAAWEDTVLGGERARKVDRVLDVRQGELCWVTGTVYMDMPLKPNILDDVSKDRWISAPTSVQKYFSDDDKDAIMLEDDSGRIRLVGHAIKSVILVTGCIIAVMGTENANGEFDVIDLKFADLPPQPERWSLSKPPSKETKKASKIKSEDVEMTDSQSSSGGGKIAIVSGLNFSGNDTSYALELSMLLDYLLGEALDPIAQTELSQISRLIIAGNSIAVDHKTQEEENAEKKTHKKYGYDASTYNPLPSQLLDEFLSELLPTMPVTLLPGGHDPANASLPQQPIHMAMFPKSRPYTAFPGSKETGWFDLVTNPWEGEVDGWRILGTGGQNVDDVFKYIDSDDRLGMMEAMCRWRCSAPTAPDTLWSYPFQEDDPFVVETCPHLYFAGCQPEFGTKIIHGPESQAVRLVTVPSFSVTKEVVLIDSETLDVTRVKIALS</sequence>
<dbReference type="Pfam" id="PF18018">
    <property type="entry name" value="DNA_pol_D_N"/>
    <property type="match status" value="1"/>
</dbReference>
<evidence type="ECO:0000259" key="12">
    <source>
        <dbReference type="Pfam" id="PF18018"/>
    </source>
</evidence>
<dbReference type="Gene3D" id="3.60.21.50">
    <property type="match status" value="1"/>
</dbReference>
<dbReference type="InterPro" id="IPR007185">
    <property type="entry name" value="DNA_pol_a/d/e_bsu"/>
</dbReference>
<comment type="subcellular location">
    <subcellularLocation>
        <location evidence="1">Nucleus</location>
    </subcellularLocation>
</comment>
<evidence type="ECO:0000256" key="1">
    <source>
        <dbReference type="ARBA" id="ARBA00004123"/>
    </source>
</evidence>
<dbReference type="GO" id="GO:0043625">
    <property type="term" value="C:delta DNA polymerase complex"/>
    <property type="evidence" value="ECO:0007669"/>
    <property type="project" value="TreeGrafter"/>
</dbReference>
<keyword evidence="7" id="KW-0239">DNA-directed DNA polymerase</keyword>
<accession>A0AA38REB7</accession>
<dbReference type="GO" id="GO:0003677">
    <property type="term" value="F:DNA binding"/>
    <property type="evidence" value="ECO:0007669"/>
    <property type="project" value="InterPro"/>
</dbReference>
<evidence type="ECO:0000256" key="6">
    <source>
        <dbReference type="ARBA" id="ARBA00022705"/>
    </source>
</evidence>
<comment type="caution">
    <text evidence="13">The sequence shown here is derived from an EMBL/GenBank/DDBJ whole genome shotgun (WGS) entry which is preliminary data.</text>
</comment>
<evidence type="ECO:0000256" key="8">
    <source>
        <dbReference type="ARBA" id="ARBA00023242"/>
    </source>
</evidence>
<dbReference type="GO" id="GO:0003887">
    <property type="term" value="F:DNA-directed DNA polymerase activity"/>
    <property type="evidence" value="ECO:0007669"/>
    <property type="project" value="UniProtKB-KW"/>
</dbReference>
<evidence type="ECO:0000256" key="4">
    <source>
        <dbReference type="ARBA" id="ARBA00022679"/>
    </source>
</evidence>
<dbReference type="InterPro" id="IPR040663">
    <property type="entry name" value="DNA_pol_D_N"/>
</dbReference>
<feature type="domain" description="DNA polymerase delta subunit OB-fold" evidence="12">
    <location>
        <begin position="47"/>
        <end position="183"/>
    </location>
</feature>
<dbReference type="PANTHER" id="PTHR10416">
    <property type="entry name" value="DNA POLYMERASE DELTA SUBUNIT 2"/>
    <property type="match status" value="1"/>
</dbReference>
<feature type="compositionally biased region" description="Basic and acidic residues" evidence="10">
    <location>
        <begin position="202"/>
        <end position="216"/>
    </location>
</feature>
<dbReference type="InterPro" id="IPR041863">
    <property type="entry name" value="PolD2_C"/>
</dbReference>
<evidence type="ECO:0000256" key="5">
    <source>
        <dbReference type="ARBA" id="ARBA00022695"/>
    </source>
</evidence>
<dbReference type="Pfam" id="PF04042">
    <property type="entry name" value="DNA_pol_E_B"/>
    <property type="match status" value="1"/>
</dbReference>
<evidence type="ECO:0000313" key="14">
    <source>
        <dbReference type="Proteomes" id="UP001174694"/>
    </source>
</evidence>
<proteinExistence type="inferred from homology"/>
<dbReference type="FunFam" id="3.60.21.50:FF:000006">
    <property type="entry name" value="DNA polymerase delta subunit 2, putative"/>
    <property type="match status" value="1"/>
</dbReference>
<keyword evidence="14" id="KW-1185">Reference proteome</keyword>
<keyword evidence="8" id="KW-0539">Nucleus</keyword>
<comment type="similarity">
    <text evidence="2">Belongs to the DNA polymerase delta/II small subunit family.</text>
</comment>
<dbReference type="PANTHER" id="PTHR10416:SF0">
    <property type="entry name" value="DNA POLYMERASE DELTA SUBUNIT 2"/>
    <property type="match status" value="1"/>
</dbReference>
<feature type="domain" description="DNA polymerase alpha/delta/epsilon subunit B" evidence="11">
    <location>
        <begin position="231"/>
        <end position="460"/>
    </location>
</feature>
<keyword evidence="5" id="KW-0548">Nucleotidyltransferase</keyword>
<dbReference type="FunFam" id="2.40.50.430:FF:000002">
    <property type="entry name" value="DNA polymerase delta subunit"/>
    <property type="match status" value="1"/>
</dbReference>
<keyword evidence="6" id="KW-0235">DNA replication</keyword>
<gene>
    <name evidence="13" type="ORF">NKR23_g5165</name>
</gene>
<reference evidence="13" key="1">
    <citation type="submission" date="2022-07" db="EMBL/GenBank/DDBJ databases">
        <title>Fungi with potential for degradation of polypropylene.</title>
        <authorList>
            <person name="Gostincar C."/>
        </authorList>
    </citation>
    <scope>NUCLEOTIDE SEQUENCE</scope>
    <source>
        <strain evidence="13">EXF-13308</strain>
    </source>
</reference>